<dbReference type="GO" id="GO:0019901">
    <property type="term" value="F:protein kinase binding"/>
    <property type="evidence" value="ECO:0007669"/>
    <property type="project" value="TreeGrafter"/>
</dbReference>
<dbReference type="GO" id="GO:0060090">
    <property type="term" value="F:molecular adaptor activity"/>
    <property type="evidence" value="ECO:0007669"/>
    <property type="project" value="TreeGrafter"/>
</dbReference>
<evidence type="ECO:0000313" key="8">
    <source>
        <dbReference type="EMBL" id="VEU23997.1"/>
    </source>
</evidence>
<keyword evidence="9" id="KW-1185">Reference proteome</keyword>
<keyword evidence="5" id="KW-0813">Transport</keyword>
<comment type="function">
    <text evidence="5">Involved in cytoplasm to vacuole transport (Cvt), pexophagy, mitophagy and nucleophagy. Recruits mitochondria for their selective degradation via autophagy (mitophagy) during starvation. Works as scaffold proteins that recruit ATG proteins to the pre-autophagosome (PAS), the site of vesicle/autophagosome formation. Required for the Cvt vesicles completion.</text>
</comment>
<feature type="domain" description="Autophagy-related protein 11 C-terminal" evidence="7">
    <location>
        <begin position="1059"/>
        <end position="1199"/>
    </location>
</feature>
<feature type="coiled-coil region" evidence="6">
    <location>
        <begin position="697"/>
        <end position="724"/>
    </location>
</feature>
<name>A0A448YSX7_BRENA</name>
<protein>
    <recommendedName>
        <fullName evidence="2 5">Autophagy-related protein 11</fullName>
    </recommendedName>
</protein>
<dbReference type="Proteomes" id="UP000290900">
    <property type="component" value="Unassembled WGS sequence"/>
</dbReference>
<evidence type="ECO:0000259" key="7">
    <source>
        <dbReference type="Pfam" id="PF10377"/>
    </source>
</evidence>
<dbReference type="GO" id="GO:0034727">
    <property type="term" value="P:piecemeal microautophagy of the nucleus"/>
    <property type="evidence" value="ECO:0007669"/>
    <property type="project" value="TreeGrafter"/>
</dbReference>
<comment type="subunit">
    <text evidence="5">Homodimer.</text>
</comment>
<sequence length="1207" mass="138053">MSFPRLSLVSSIYPPQTSTPSLDPNSPQTVSIYNALTGAKILAPSYNFPSIEPLKRFITQSFNIPFENLFLLTPFGIKFKISVLIHEEVNQLFVFDRKFFNPSLIKSDNPDEVALSLLRELGKDDLISMIKPMTSPLCDEKLAKIAAELDTQVSADTRSTDLNLGHLRLLLSSMKQNSGWASALVSDFRSTVFDEKFADGSAEREVQNMLTSLNVLIQYINLSFKGLEKQFNALIDEFILLRSHSLHETWETEYNKLQEITIGTVNLSSLLDNSQLSNYASQASSLIAEINASLVRLRTKIESDIMLPKQGLVKEYDYYRLQYVKKNDHEGQKKLVEQYKTDFNSLEEAVSELTMSAKKLPAFEELITTTSGGSTALSATAVKKIRLLIGLYNSQASDLVPRISQLADSMYHSQVSRFSLRRQLQEKLVTSSFVKMVELQLKTLDANKILDKDIRLKLAKLKDFELQLSVVSDLPLVFGVWLIANLGNLKRGLSFKKLIHKSGEVFEMMRFMERESRIRWLKEFTEGLGADRYLKVTEEMKKKFIEDGLIDVKVVPREKGDSIEIAKKYDDDHYSSLNWLLARINGRPSKVGIVEEESKVDVVEEESLLSTFCSNVKVNDVMTYIGSLRNAGADPEIIEQLVKYLKELGVDMNEEKGDMVKAGDGLGTFDSTDQGYMKLMNRYLKSFEVEKKKKESVDSSDDLIRGYENRIRKLENLLHQQTFQQFNEQWSHKPTKLEFNGGESSLAAAAKVIDLPPSHSGEKMEKLQRENERLKKELEEMKSEPLAEEISKLKSEKEDSNLEAEMTKNELEKTRRKMEEIEAQMNVLIEDKRRVMKEKELLGEELAKVQKEHAELKSVNEDLVENLSQKENEFNKESQINQQELNELKLKLEEIEEDQKVTEEGDKKLNGKLNEREELLNKVTILTEDLIGKTNGLSKKMYENLATFCLILEAIGLLIIREEDGLRIKRVKGLRGRKKEILGNSKEDIESSMDVAVLDVVASDIVKESAKTMEWLPELQKEEDADKTMGNFVRSCQGVDDKYDEFVNHTYIDSHFLVEKVFRRFNDVETLARRLQKEKNQMKGEIKSLDSELSHRLAIRNFKIGDLVLFLKTLNAMSGNAVSEKEAGQPWAVFNIGSPNHYLKNPSEQRFIDLSNRDWFVGRIEKIETKVVTEENYDDGSENPFKLAIGFTWHYVEAIEENELATY</sequence>
<dbReference type="FunCoup" id="A0A448YSX7">
    <property type="interactions" value="156"/>
</dbReference>
<keyword evidence="5" id="KW-0926">Vacuole</keyword>
<keyword evidence="5" id="KW-0653">Protein transport</keyword>
<evidence type="ECO:0000256" key="6">
    <source>
        <dbReference type="SAM" id="Coils"/>
    </source>
</evidence>
<gene>
    <name evidence="8" type="ORF">BRENAR_LOCUS4726</name>
</gene>
<dbReference type="STRING" id="13370.A0A448YSX7"/>
<dbReference type="InParanoid" id="A0A448YSX7"/>
<evidence type="ECO:0000256" key="5">
    <source>
        <dbReference type="RuleBase" id="RU367075"/>
    </source>
</evidence>
<comment type="similarity">
    <text evidence="1 5">Belongs to the ATG11 family.</text>
</comment>
<keyword evidence="4 6" id="KW-0175">Coiled coil</keyword>
<reference evidence="8 9" key="1">
    <citation type="submission" date="2018-12" db="EMBL/GenBank/DDBJ databases">
        <authorList>
            <person name="Tiukova I."/>
            <person name="Dainat J."/>
        </authorList>
    </citation>
    <scope>NUCLEOTIDE SEQUENCE [LARGE SCALE GENOMIC DNA]</scope>
</reference>
<dbReference type="OrthoDB" id="447953at2759"/>
<proteinExistence type="inferred from homology"/>
<dbReference type="InterPro" id="IPR019460">
    <property type="entry name" value="Atg11_C"/>
</dbReference>
<dbReference type="GO" id="GO:0000422">
    <property type="term" value="P:autophagy of mitochondrion"/>
    <property type="evidence" value="ECO:0007669"/>
    <property type="project" value="TreeGrafter"/>
</dbReference>
<evidence type="ECO:0000313" key="9">
    <source>
        <dbReference type="Proteomes" id="UP000290900"/>
    </source>
</evidence>
<dbReference type="AlphaFoldDB" id="A0A448YSX7"/>
<feature type="coiled-coil region" evidence="6">
    <location>
        <begin position="764"/>
        <end position="905"/>
    </location>
</feature>
<dbReference type="InterPro" id="IPR040040">
    <property type="entry name" value="ATG11"/>
</dbReference>
<dbReference type="PANTHER" id="PTHR13222">
    <property type="entry name" value="RB1-INDUCIBLE COILED-COIL"/>
    <property type="match status" value="1"/>
</dbReference>
<dbReference type="GO" id="GO:1990316">
    <property type="term" value="C:Atg1/ULK1 kinase complex"/>
    <property type="evidence" value="ECO:0007669"/>
    <property type="project" value="TreeGrafter"/>
</dbReference>
<dbReference type="GO" id="GO:0005774">
    <property type="term" value="C:vacuolar membrane"/>
    <property type="evidence" value="ECO:0007669"/>
    <property type="project" value="UniProtKB-SubCell"/>
</dbReference>
<evidence type="ECO:0000256" key="4">
    <source>
        <dbReference type="ARBA" id="ARBA00023054"/>
    </source>
</evidence>
<feature type="coiled-coil region" evidence="6">
    <location>
        <begin position="1065"/>
        <end position="1092"/>
    </location>
</feature>
<evidence type="ECO:0000256" key="2">
    <source>
        <dbReference type="ARBA" id="ARBA00013804"/>
    </source>
</evidence>
<evidence type="ECO:0000256" key="3">
    <source>
        <dbReference type="ARBA" id="ARBA00023006"/>
    </source>
</evidence>
<comment type="subcellular location">
    <subcellularLocation>
        <location evidence="5">Preautophagosomal structure membrane</location>
        <topology evidence="5">Peripheral membrane protein</topology>
    </subcellularLocation>
    <subcellularLocation>
        <location evidence="5">Vacuole membrane</location>
        <topology evidence="5">Peripheral membrane protein</topology>
    </subcellularLocation>
    <text evidence="5">During pexophagy, accumulates in the vacuolar membrane region, where the peroxisomes contact the vacuole.</text>
</comment>
<keyword evidence="3 5" id="KW-0072">Autophagy</keyword>
<dbReference type="GO" id="GO:0034045">
    <property type="term" value="C:phagophore assembly site membrane"/>
    <property type="evidence" value="ECO:0007669"/>
    <property type="project" value="UniProtKB-SubCell"/>
</dbReference>
<accession>A0A448YSX7</accession>
<dbReference type="GO" id="GO:0015031">
    <property type="term" value="P:protein transport"/>
    <property type="evidence" value="ECO:0007669"/>
    <property type="project" value="UniProtKB-KW"/>
</dbReference>
<keyword evidence="5" id="KW-0472">Membrane</keyword>
<dbReference type="GO" id="GO:0000045">
    <property type="term" value="P:autophagosome assembly"/>
    <property type="evidence" value="ECO:0007669"/>
    <property type="project" value="UniProtKB-UniRule"/>
</dbReference>
<dbReference type="EMBL" id="CAACVR010000067">
    <property type="protein sequence ID" value="VEU23997.1"/>
    <property type="molecule type" value="Genomic_DNA"/>
</dbReference>
<organism evidence="8 9">
    <name type="scientific">Brettanomyces naardenensis</name>
    <name type="common">Yeast</name>
    <dbReference type="NCBI Taxonomy" id="13370"/>
    <lineage>
        <taxon>Eukaryota</taxon>
        <taxon>Fungi</taxon>
        <taxon>Dikarya</taxon>
        <taxon>Ascomycota</taxon>
        <taxon>Saccharomycotina</taxon>
        <taxon>Pichiomycetes</taxon>
        <taxon>Pichiales</taxon>
        <taxon>Pichiaceae</taxon>
        <taxon>Brettanomyces</taxon>
    </lineage>
</organism>
<evidence type="ECO:0000256" key="1">
    <source>
        <dbReference type="ARBA" id="ARBA00009729"/>
    </source>
</evidence>
<dbReference type="GO" id="GO:1903599">
    <property type="term" value="P:positive regulation of autophagy of mitochondrion"/>
    <property type="evidence" value="ECO:0007669"/>
    <property type="project" value="UniProtKB-UniRule"/>
</dbReference>
<dbReference type="GO" id="GO:0061709">
    <property type="term" value="P:reticulophagy"/>
    <property type="evidence" value="ECO:0007669"/>
    <property type="project" value="TreeGrafter"/>
</dbReference>
<dbReference type="Pfam" id="PF10377">
    <property type="entry name" value="ATG11"/>
    <property type="match status" value="1"/>
</dbReference>
<dbReference type="PANTHER" id="PTHR13222:SF1">
    <property type="entry name" value="RB1-INDUCIBLE COILED-COIL PROTEIN 1"/>
    <property type="match status" value="1"/>
</dbReference>
<dbReference type="GO" id="GO:0034517">
    <property type="term" value="P:ribophagy"/>
    <property type="evidence" value="ECO:0007669"/>
    <property type="project" value="TreeGrafter"/>
</dbReference>